<accession>A0A2D2AM31</accession>
<comment type="function">
    <text evidence="16">Plays a major role in the induction and maintenance of cellular transformation. E6 associates with host UBE3A/E6-AP ubiquitin-protein ligase and modulates its activity. Protects host keratinocytes from apoptosis by mediating the degradation of host BAK1. May also inhibit host immune response.</text>
</comment>
<dbReference type="GO" id="GO:0052170">
    <property type="term" value="P:symbiont-mediated suppression of host innate immune response"/>
    <property type="evidence" value="ECO:0007669"/>
    <property type="project" value="UniProtKB-KW"/>
</dbReference>
<dbReference type="GO" id="GO:0008270">
    <property type="term" value="F:zinc ion binding"/>
    <property type="evidence" value="ECO:0007669"/>
    <property type="project" value="UniProtKB-KW"/>
</dbReference>
<name>A0A2D2AM31_9PAPI</name>
<comment type="subunit">
    <text evidence="16">Forms homodimers. Interacts with ubiquitin-protein ligase UBE3A/E6-AP; this interaction stimulates UBE3A ubiquitin activity. Interacts with host BAK1.</text>
</comment>
<dbReference type="InterPro" id="IPR038575">
    <property type="entry name" value="E6_sf"/>
</dbReference>
<evidence type="ECO:0000256" key="15">
    <source>
        <dbReference type="ARBA" id="ARBA00023323"/>
    </source>
</evidence>
<evidence type="ECO:0000256" key="3">
    <source>
        <dbReference type="ARBA" id="ARBA00022562"/>
    </source>
</evidence>
<evidence type="ECO:0000256" key="11">
    <source>
        <dbReference type="ARBA" id="ARBA00023159"/>
    </source>
</evidence>
<dbReference type="Gene3D" id="3.30.240.40">
    <property type="entry name" value="E6 early regulatory protein"/>
    <property type="match status" value="2"/>
</dbReference>
<dbReference type="Proteomes" id="UP000290730">
    <property type="component" value="Segment"/>
</dbReference>
<comment type="similarity">
    <text evidence="1 16 17">Belongs to the papillomaviridae E6 protein family.</text>
</comment>
<dbReference type="SUPFAM" id="SSF161229">
    <property type="entry name" value="E6 C-terminal domain-like"/>
    <property type="match status" value="2"/>
</dbReference>
<evidence type="ECO:0000256" key="13">
    <source>
        <dbReference type="ARBA" id="ARBA00023200"/>
    </source>
</evidence>
<keyword evidence="6 16" id="KW-0479">Metal-binding</keyword>
<protein>
    <recommendedName>
        <fullName evidence="16 17">Protein E6</fullName>
    </recommendedName>
</protein>
<dbReference type="GO" id="GO:0030430">
    <property type="term" value="C:host cell cytoplasm"/>
    <property type="evidence" value="ECO:0007669"/>
    <property type="project" value="UniProtKB-SubCell"/>
</dbReference>
<proteinExistence type="inferred from homology"/>
<dbReference type="GO" id="GO:0039502">
    <property type="term" value="P:symbiont-mediated suppression of host type I interferon-mediated signaling pathway"/>
    <property type="evidence" value="ECO:0007669"/>
    <property type="project" value="UniProtKB-UniRule"/>
</dbReference>
<gene>
    <name evidence="16 18" type="primary">E6</name>
</gene>
<keyword evidence="12 16" id="KW-0804">Transcription</keyword>
<keyword evidence="4 16" id="KW-0945">Host-virus interaction</keyword>
<feature type="zinc finger region" evidence="16">
    <location>
        <begin position="27"/>
        <end position="63"/>
    </location>
</feature>
<dbReference type="GO" id="GO:0039648">
    <property type="term" value="P:symbiont-mediated perturbation of host ubiquitin-like protein modification"/>
    <property type="evidence" value="ECO:0007669"/>
    <property type="project" value="UniProtKB-UniRule"/>
</dbReference>
<evidence type="ECO:0000256" key="14">
    <source>
        <dbReference type="ARBA" id="ARBA00023280"/>
    </source>
</evidence>
<evidence type="ECO:0000256" key="8">
    <source>
        <dbReference type="ARBA" id="ARBA00022833"/>
    </source>
</evidence>
<dbReference type="EMBL" id="MF588740">
    <property type="protein sequence ID" value="ATQ38518.1"/>
    <property type="molecule type" value="Genomic_DNA"/>
</dbReference>
<keyword evidence="3 16" id="KW-1048">Host nucleus</keyword>
<evidence type="ECO:0000256" key="5">
    <source>
        <dbReference type="ARBA" id="ARBA00022632"/>
    </source>
</evidence>
<feature type="zinc finger region" evidence="16">
    <location>
        <begin position="100"/>
        <end position="136"/>
    </location>
</feature>
<comment type="subcellular location">
    <subcellularLocation>
        <location evidence="16 17">Host cytoplasm</location>
    </subcellularLocation>
    <subcellularLocation>
        <location evidence="16 17">Host nucleus</location>
    </subcellularLocation>
</comment>
<keyword evidence="11 16" id="KW-0010">Activator</keyword>
<keyword evidence="13 16" id="KW-1035">Host cytoplasm</keyword>
<dbReference type="GO" id="GO:0003677">
    <property type="term" value="F:DNA binding"/>
    <property type="evidence" value="ECO:0007669"/>
    <property type="project" value="UniProtKB-UniRule"/>
</dbReference>
<dbReference type="Pfam" id="PF00518">
    <property type="entry name" value="E6"/>
    <property type="match status" value="1"/>
</dbReference>
<dbReference type="GO" id="GO:0042025">
    <property type="term" value="C:host cell nucleus"/>
    <property type="evidence" value="ECO:0007669"/>
    <property type="project" value="UniProtKB-SubCell"/>
</dbReference>
<keyword evidence="10 16" id="KW-0238">DNA-binding</keyword>
<keyword evidence="14 16" id="KW-0899">Viral immunoevasion</keyword>
<evidence type="ECO:0000256" key="17">
    <source>
        <dbReference type="RuleBase" id="RU363123"/>
    </source>
</evidence>
<keyword evidence="9 16" id="KW-0805">Transcription regulation</keyword>
<keyword evidence="7 16" id="KW-0863">Zinc-finger</keyword>
<reference evidence="18" key="1">
    <citation type="journal article" date="2018" name="MSphere">
        <title>Metagenomic Discovery of 83 New Human Papillomavirus Types in Patients with Immunodeficiency.</title>
        <authorList>
            <person name="Pastrana D.V."/>
            <person name="Peretti A."/>
            <person name="Welch N.L."/>
            <person name="Borgogna C."/>
            <person name="Olivero C."/>
            <person name="Badolato R."/>
            <person name="Notarangelo L.D."/>
            <person name="Gariglio M."/>
            <person name="FitzGerald P.C."/>
            <person name="McIntosh C.E."/>
            <person name="Reeves J."/>
            <person name="Starrett G.J."/>
            <person name="Bliskovsky V."/>
            <person name="Velez D."/>
            <person name="Brownell I."/>
            <person name="Yarchoan R."/>
            <person name="Wyvill K.M."/>
            <person name="Uldrick T.S."/>
            <person name="Maldarelli F."/>
            <person name="Lisco A."/>
            <person name="Sereti I."/>
            <person name="Gonzalez C.M."/>
            <person name="Androphy E.J."/>
            <person name="McBride A.A."/>
            <person name="Van Doorslaer K."/>
            <person name="Garcia F."/>
            <person name="Dvoretzky I."/>
            <person name="Liu J.S."/>
            <person name="Han J."/>
            <person name="Murphy P.M."/>
            <person name="McDermott D.H."/>
            <person name="Buck C.B."/>
        </authorList>
    </citation>
    <scope>NUCLEOTIDE SEQUENCE</scope>
    <source>
        <strain evidence="18">Gamma22_w18c07</strain>
    </source>
</reference>
<evidence type="ECO:0000256" key="16">
    <source>
        <dbReference type="HAMAP-Rule" id="MF_04006"/>
    </source>
</evidence>
<evidence type="ECO:0000256" key="4">
    <source>
        <dbReference type="ARBA" id="ARBA00022581"/>
    </source>
</evidence>
<dbReference type="GO" id="GO:0052150">
    <property type="term" value="P:symbiont-mediated perturbation of host apoptosis"/>
    <property type="evidence" value="ECO:0007669"/>
    <property type="project" value="UniProtKB-KW"/>
</dbReference>
<evidence type="ECO:0000256" key="12">
    <source>
        <dbReference type="ARBA" id="ARBA00023163"/>
    </source>
</evidence>
<keyword evidence="5 16" id="KW-1090">Inhibition of host innate immune response by virus</keyword>
<dbReference type="GO" id="GO:0006351">
    <property type="term" value="P:DNA-templated transcription"/>
    <property type="evidence" value="ECO:0007669"/>
    <property type="project" value="UniProtKB-UniRule"/>
</dbReference>
<keyword evidence="2 16" id="KW-0244">Early protein</keyword>
<evidence type="ECO:0000256" key="10">
    <source>
        <dbReference type="ARBA" id="ARBA00023125"/>
    </source>
</evidence>
<dbReference type="InterPro" id="IPR001334">
    <property type="entry name" value="E6"/>
</dbReference>
<evidence type="ECO:0000256" key="7">
    <source>
        <dbReference type="ARBA" id="ARBA00022771"/>
    </source>
</evidence>
<evidence type="ECO:0000256" key="1">
    <source>
        <dbReference type="ARBA" id="ARBA00006346"/>
    </source>
</evidence>
<evidence type="ECO:0000256" key="9">
    <source>
        <dbReference type="ARBA" id="ARBA00023015"/>
    </source>
</evidence>
<keyword evidence="8 16" id="KW-0862">Zinc</keyword>
<organism evidence="18">
    <name type="scientific">Gammapapillomavirus 22</name>
    <dbReference type="NCBI Taxonomy" id="1961679"/>
    <lineage>
        <taxon>Viruses</taxon>
        <taxon>Monodnaviria</taxon>
        <taxon>Shotokuvirae</taxon>
        <taxon>Cossaviricota</taxon>
        <taxon>Papovaviricetes</taxon>
        <taxon>Zurhausenvirales</taxon>
        <taxon>Papillomaviridae</taxon>
        <taxon>Firstpapillomavirinae</taxon>
        <taxon>Gammapapillomavirus</taxon>
    </lineage>
</organism>
<comment type="caution">
    <text evidence="16">Lacks conserved residue(s) required for the propagation of feature annotation.</text>
</comment>
<evidence type="ECO:0000256" key="2">
    <source>
        <dbReference type="ARBA" id="ARBA00022518"/>
    </source>
</evidence>
<evidence type="ECO:0000313" key="18">
    <source>
        <dbReference type="EMBL" id="ATQ38518.1"/>
    </source>
</evidence>
<keyword evidence="15 16" id="KW-1119">Modulation of host cell apoptosis by virus</keyword>
<evidence type="ECO:0000256" key="6">
    <source>
        <dbReference type="ARBA" id="ARBA00022723"/>
    </source>
</evidence>
<dbReference type="GO" id="GO:0006355">
    <property type="term" value="P:regulation of DNA-templated transcription"/>
    <property type="evidence" value="ECO:0007669"/>
    <property type="project" value="UniProtKB-UniRule"/>
</dbReference>
<dbReference type="HAMAP" id="MF_04006">
    <property type="entry name" value="HPV_E6"/>
    <property type="match status" value="1"/>
</dbReference>
<sequence length="140" mass="16304">MAGVSPTSLDEYCKKFEISFFDVKLPCLFCNFPLTLQDLASFATKLLSLVYRGDKCFACCTLCLKLSAKYERENYLQCVVEGRMLENLLNIPLSQILVRCLYCYKKLDFIEKVDCCIGDLPFCLVRCHWRNTCRFCRNEK</sequence>